<feature type="region of interest" description="Disordered" evidence="1">
    <location>
        <begin position="135"/>
        <end position="155"/>
    </location>
</feature>
<dbReference type="EMBL" id="KN822522">
    <property type="protein sequence ID" value="KIM50301.1"/>
    <property type="molecule type" value="Genomic_DNA"/>
</dbReference>
<dbReference type="InterPro" id="IPR013761">
    <property type="entry name" value="SAM/pointed_sf"/>
</dbReference>
<reference evidence="3" key="2">
    <citation type="submission" date="2015-01" db="EMBL/GenBank/DDBJ databases">
        <title>Evolutionary Origins and Diversification of the Mycorrhizal Mutualists.</title>
        <authorList>
            <consortium name="DOE Joint Genome Institute"/>
            <consortium name="Mycorrhizal Genomics Consortium"/>
            <person name="Kohler A."/>
            <person name="Kuo A."/>
            <person name="Nagy L.G."/>
            <person name="Floudas D."/>
            <person name="Copeland A."/>
            <person name="Barry K.W."/>
            <person name="Cichocki N."/>
            <person name="Veneault-Fourrey C."/>
            <person name="LaButti K."/>
            <person name="Lindquist E.A."/>
            <person name="Lipzen A."/>
            <person name="Lundell T."/>
            <person name="Morin E."/>
            <person name="Murat C."/>
            <person name="Riley R."/>
            <person name="Ohm R."/>
            <person name="Sun H."/>
            <person name="Tunlid A."/>
            <person name="Henrissat B."/>
            <person name="Grigoriev I.V."/>
            <person name="Hibbett D.S."/>
            <person name="Martin F."/>
        </authorList>
    </citation>
    <scope>NUCLEOTIDE SEQUENCE [LARGE SCALE GENOMIC DNA]</scope>
    <source>
        <strain evidence="3">Foug A</strain>
    </source>
</reference>
<accession>A0A0C3D2F9</accession>
<keyword evidence="3" id="KW-1185">Reference proteome</keyword>
<evidence type="ECO:0000313" key="3">
    <source>
        <dbReference type="Proteomes" id="UP000053989"/>
    </source>
</evidence>
<dbReference type="Proteomes" id="UP000053989">
    <property type="component" value="Unassembled WGS sequence"/>
</dbReference>
<organism evidence="2 3">
    <name type="scientific">Scleroderma citrinum Foug A</name>
    <dbReference type="NCBI Taxonomy" id="1036808"/>
    <lineage>
        <taxon>Eukaryota</taxon>
        <taxon>Fungi</taxon>
        <taxon>Dikarya</taxon>
        <taxon>Basidiomycota</taxon>
        <taxon>Agaricomycotina</taxon>
        <taxon>Agaricomycetes</taxon>
        <taxon>Agaricomycetidae</taxon>
        <taxon>Boletales</taxon>
        <taxon>Sclerodermatineae</taxon>
        <taxon>Sclerodermataceae</taxon>
        <taxon>Scleroderma</taxon>
    </lineage>
</organism>
<dbReference type="InParanoid" id="A0A0C3D2F9"/>
<proteinExistence type="predicted"/>
<reference evidence="2 3" key="1">
    <citation type="submission" date="2014-04" db="EMBL/GenBank/DDBJ databases">
        <authorList>
            <consortium name="DOE Joint Genome Institute"/>
            <person name="Kuo A."/>
            <person name="Kohler A."/>
            <person name="Nagy L.G."/>
            <person name="Floudas D."/>
            <person name="Copeland A."/>
            <person name="Barry K.W."/>
            <person name="Cichocki N."/>
            <person name="Veneault-Fourrey C."/>
            <person name="LaButti K."/>
            <person name="Lindquist E.A."/>
            <person name="Lipzen A."/>
            <person name="Lundell T."/>
            <person name="Morin E."/>
            <person name="Murat C."/>
            <person name="Sun H."/>
            <person name="Tunlid A."/>
            <person name="Henrissat B."/>
            <person name="Grigoriev I.V."/>
            <person name="Hibbett D.S."/>
            <person name="Martin F."/>
            <person name="Nordberg H.P."/>
            <person name="Cantor M.N."/>
            <person name="Hua S.X."/>
        </authorList>
    </citation>
    <scope>NUCLEOTIDE SEQUENCE [LARGE SCALE GENOMIC DNA]</scope>
    <source>
        <strain evidence="2 3">Foug A</strain>
    </source>
</reference>
<dbReference type="HOGENOM" id="CLU_033557_1_0_1"/>
<dbReference type="Gene3D" id="1.10.150.50">
    <property type="entry name" value="Transcription Factor, Ets-1"/>
    <property type="match status" value="1"/>
</dbReference>
<dbReference type="OrthoDB" id="2681472at2759"/>
<gene>
    <name evidence="2" type="ORF">SCLCIDRAFT_18538</name>
</gene>
<protein>
    <submittedName>
        <fullName evidence="2">Uncharacterized protein</fullName>
    </submittedName>
</protein>
<evidence type="ECO:0000256" key="1">
    <source>
        <dbReference type="SAM" id="MobiDB-lite"/>
    </source>
</evidence>
<evidence type="ECO:0000313" key="2">
    <source>
        <dbReference type="EMBL" id="KIM50301.1"/>
    </source>
</evidence>
<dbReference type="AlphaFoldDB" id="A0A0C3D2F9"/>
<name>A0A0C3D2F9_9AGAM</name>
<sequence>MSSPSPPQETNDEHAFSISLTVYSKIKKMSKGKITSKEDKSTKTKELIFAINSSNYLDFLQNVLLKHGQKSYEVTEKKHYPFRYIPLKAKRQHASDAIDVDNIADYKETVKKVVDKKPTVVKIFVDMCHIEKLPHTKSRSSGSEDDSEPASNGDNELQKAYKNEHDEGLTYIGPFGTIQLTPAMVLDWSHALEEGQATIATPPNIESFNLANKALEMAPSSPLVSLPSHFSCYLKYVETHLGVHHASAFESAFQLHGIGPDILPDINDKVLSDLGISAGDIIHLKKGSVACGPPMQQDDDPPPSPIEHDYDLFYCCEIHKQWLPVPHGYLVDEDEDPKYSN</sequence>